<evidence type="ECO:0000313" key="1">
    <source>
        <dbReference type="EMBL" id="QEN05964.1"/>
    </source>
</evidence>
<protein>
    <submittedName>
        <fullName evidence="1">Uncharacterized protein</fullName>
    </submittedName>
</protein>
<dbReference type="OrthoDB" id="9849616at2"/>
<sequence length="228" mass="26953">MTDILVKLGIKQFINSSYIFKPKDIDLFNNGTIYNTNIEVETWELKNGYKYININLGVDNNWSTALSVKFKDETLFDKTIIADYIGERIEHKLELSLIKGNDEFDSYYFTSNYNKTREAFNYLISLLGQLELQSEKDKDLSDLDYEPYSAFNRLLENIEVYVKDKSDIDELIDVITLFLESEGEDYRAQLFLDHKLIYTKDLHIQVTQIIEDIMYEEFFNDEILLEED</sequence>
<keyword evidence="2" id="KW-1185">Reference proteome</keyword>
<dbReference type="KEGG" id="sper:EW093_15090"/>
<dbReference type="Proteomes" id="UP000323824">
    <property type="component" value="Chromosome"/>
</dbReference>
<reference evidence="1 2" key="2">
    <citation type="submission" date="2019-09" db="EMBL/GenBank/DDBJ databases">
        <title>Complete Genome Sequence and Methylome Analysis of free living Spirochaetas.</title>
        <authorList>
            <person name="Leshcheva N."/>
            <person name="Mikheeva N."/>
        </authorList>
    </citation>
    <scope>NUCLEOTIDE SEQUENCE [LARGE SCALE GENOMIC DNA]</scope>
    <source>
        <strain evidence="1 2">P</strain>
    </source>
</reference>
<dbReference type="EMBL" id="CP035807">
    <property type="protein sequence ID" value="QEN05964.1"/>
    <property type="molecule type" value="Genomic_DNA"/>
</dbReference>
<proteinExistence type="predicted"/>
<evidence type="ECO:0000313" key="2">
    <source>
        <dbReference type="Proteomes" id="UP000323824"/>
    </source>
</evidence>
<accession>A0A5C1QHE0</accession>
<name>A0A5C1QHE0_9SPIO</name>
<organism evidence="1 2">
    <name type="scientific">Thiospirochaeta perfilievii</name>
    <dbReference type="NCBI Taxonomy" id="252967"/>
    <lineage>
        <taxon>Bacteria</taxon>
        <taxon>Pseudomonadati</taxon>
        <taxon>Spirochaetota</taxon>
        <taxon>Spirochaetia</taxon>
        <taxon>Spirochaetales</taxon>
        <taxon>Spirochaetaceae</taxon>
        <taxon>Thiospirochaeta</taxon>
    </lineage>
</organism>
<dbReference type="AlphaFoldDB" id="A0A5C1QHE0"/>
<gene>
    <name evidence="1" type="ORF">EW093_15090</name>
</gene>
<reference evidence="1 2" key="1">
    <citation type="submission" date="2019-02" db="EMBL/GenBank/DDBJ databases">
        <authorList>
            <person name="Fomenkov A."/>
            <person name="Dubinina G."/>
            <person name="Grabovich M."/>
            <person name="Vincze T."/>
            <person name="Roberts R.J."/>
        </authorList>
    </citation>
    <scope>NUCLEOTIDE SEQUENCE [LARGE SCALE GENOMIC DNA]</scope>
    <source>
        <strain evidence="1 2">P</strain>
    </source>
</reference>
<dbReference type="RefSeq" id="WP_149569198.1">
    <property type="nucleotide sequence ID" value="NZ_CP035807.1"/>
</dbReference>